<dbReference type="OrthoDB" id="9810361at2"/>
<evidence type="ECO:0000256" key="1">
    <source>
        <dbReference type="SAM" id="MobiDB-lite"/>
    </source>
</evidence>
<feature type="compositionally biased region" description="Basic residues" evidence="1">
    <location>
        <begin position="1"/>
        <end position="21"/>
    </location>
</feature>
<evidence type="ECO:0000313" key="3">
    <source>
        <dbReference type="Proteomes" id="UP000434052"/>
    </source>
</evidence>
<dbReference type="RefSeq" id="WP_144305347.1">
    <property type="nucleotide sequence ID" value="NZ_QMIF01000006.1"/>
</dbReference>
<dbReference type="AlphaFoldDB" id="A0A6P1ZFU9"/>
<sequence length="281" mass="31075">MVSRSRARGSRSRPGRSKRASQRSAVRGVHVGPAIQAPDIATQHEALATRIIQERMEAMADALGAKEADGSDQDFRTLYELMRESYEVCDSLMAELELDPPLACKRGCVYCCYNQVSLTAPEALFLGFYLLETRGPQQLQELELRARALVERMRGKGRQEIGMERHLYPCLFLEQGNCSIYPARPLVCRGWNSVSEAMCLESNQSGDALTPIENHAIMRLLAESVQLGLLHGASALGLEAGYLLLARAMALLLDGGLEKNVLSCAEDWLRGGAFFARKKAW</sequence>
<dbReference type="Proteomes" id="UP000434052">
    <property type="component" value="Unassembled WGS sequence"/>
</dbReference>
<gene>
    <name evidence="2" type="ORF">DQK91_10680</name>
</gene>
<accession>A0A6P1ZFU9</accession>
<dbReference type="EMBL" id="QMIF01000006">
    <property type="protein sequence ID" value="TVM33682.1"/>
    <property type="molecule type" value="Genomic_DNA"/>
</dbReference>
<name>A0A6P1ZFU9_9BACT</name>
<protein>
    <submittedName>
        <fullName evidence="2">YkgJ family cysteine cluster protein</fullName>
    </submittedName>
</protein>
<reference evidence="2 3" key="1">
    <citation type="submission" date="2018-06" db="EMBL/GenBank/DDBJ databases">
        <title>Complete genome of Desulfovibrio marinus P48SEP.</title>
        <authorList>
            <person name="Crispim J.S."/>
            <person name="Vidigal P.M.P."/>
            <person name="Silva L.C.F."/>
            <person name="Araujo L.C."/>
            <person name="Laguardia C.N."/>
            <person name="Dias R.S."/>
            <person name="Sousa M.P."/>
            <person name="Paula S.O."/>
            <person name="Silva C."/>
        </authorList>
    </citation>
    <scope>NUCLEOTIDE SEQUENCE [LARGE SCALE GENOMIC DNA]</scope>
    <source>
        <strain evidence="2 3">P48SEP</strain>
    </source>
</reference>
<dbReference type="Pfam" id="PF03692">
    <property type="entry name" value="CxxCxxCC"/>
    <property type="match status" value="1"/>
</dbReference>
<dbReference type="InterPro" id="IPR005358">
    <property type="entry name" value="Puta_zinc/iron-chelating_dom"/>
</dbReference>
<evidence type="ECO:0000313" key="2">
    <source>
        <dbReference type="EMBL" id="TVM33682.1"/>
    </source>
</evidence>
<feature type="region of interest" description="Disordered" evidence="1">
    <location>
        <begin position="1"/>
        <end position="28"/>
    </location>
</feature>
<organism evidence="2 3">
    <name type="scientific">Oceanidesulfovibrio marinus</name>
    <dbReference type="NCBI Taxonomy" id="370038"/>
    <lineage>
        <taxon>Bacteria</taxon>
        <taxon>Pseudomonadati</taxon>
        <taxon>Thermodesulfobacteriota</taxon>
        <taxon>Desulfovibrionia</taxon>
        <taxon>Desulfovibrionales</taxon>
        <taxon>Desulfovibrionaceae</taxon>
        <taxon>Oceanidesulfovibrio</taxon>
    </lineage>
</organism>
<proteinExistence type="predicted"/>
<comment type="caution">
    <text evidence="2">The sequence shown here is derived from an EMBL/GenBank/DDBJ whole genome shotgun (WGS) entry which is preliminary data.</text>
</comment>